<dbReference type="EC" id="2.7.7.108" evidence="5"/>
<name>A0A0S3F5Y5_9SPHN</name>
<dbReference type="PANTHER" id="PTHR39560">
    <property type="entry name" value="PROTEIN ADENYLYLTRANSFERASE FIC-RELATED"/>
    <property type="match status" value="1"/>
</dbReference>
<comment type="catalytic activity">
    <reaction evidence="6">
        <text>L-threonyl-[protein] + ATP = 3-O-(5'-adenylyl)-L-threonyl-[protein] + diphosphate</text>
        <dbReference type="Rhea" id="RHEA:54292"/>
        <dbReference type="Rhea" id="RHEA-COMP:11060"/>
        <dbReference type="Rhea" id="RHEA-COMP:13847"/>
        <dbReference type="ChEBI" id="CHEBI:30013"/>
        <dbReference type="ChEBI" id="CHEBI:30616"/>
        <dbReference type="ChEBI" id="CHEBI:33019"/>
        <dbReference type="ChEBI" id="CHEBI:138113"/>
        <dbReference type="EC" id="2.7.7.108"/>
    </reaction>
</comment>
<dbReference type="PANTHER" id="PTHR39560:SF1">
    <property type="entry name" value="PROTEIN ADENYLYLTRANSFERASE FIC-RELATED"/>
    <property type="match status" value="1"/>
</dbReference>
<organism evidence="10 11">
    <name type="scientific">Sphingobium baderi</name>
    <dbReference type="NCBI Taxonomy" id="1332080"/>
    <lineage>
        <taxon>Bacteria</taxon>
        <taxon>Pseudomonadati</taxon>
        <taxon>Pseudomonadota</taxon>
        <taxon>Alphaproteobacteria</taxon>
        <taxon>Sphingomonadales</taxon>
        <taxon>Sphingomonadaceae</taxon>
        <taxon>Sphingobium</taxon>
    </lineage>
</organism>
<evidence type="ECO:0000256" key="7">
    <source>
        <dbReference type="ARBA" id="ARBA00048696"/>
    </source>
</evidence>
<dbReference type="GO" id="GO:0051302">
    <property type="term" value="P:regulation of cell division"/>
    <property type="evidence" value="ECO:0007669"/>
    <property type="project" value="TreeGrafter"/>
</dbReference>
<evidence type="ECO:0000256" key="6">
    <source>
        <dbReference type="ARBA" id="ARBA00047939"/>
    </source>
</evidence>
<feature type="domain" description="Fido" evidence="9">
    <location>
        <begin position="26"/>
        <end position="182"/>
    </location>
</feature>
<sequence length="351" mass="39462">MVEQNEAARTYARIVELALDPVRGEFDVDHLREVHRRIFQDLPHHGPGEFRPDAPGHFKQRALEASSARIVVPYALRSETDQHLGPTLAALQGGKALSGLDTLEMSEAMAQTYARLDYLHPFREGNSRTLRSFTEQLARENGHELDWGTTNVSAKSRDDLYVARDVAVMNLRYPDLTEEKVLSLETPEEYRAGVLMLQQLHTYRHHDPLQEIIRKSLERGRDQEPYDRRMTVLDAAREIGAVAPIAANQAARNAEEARLAVLRQKAPAATEQQAIERREWIAREGNMAALSERLGQIESGYITIRHDPGAPALDRLAALADGIGRELAQQRSAPSPSIIPMRPNGRDDIER</sequence>
<evidence type="ECO:0000256" key="4">
    <source>
        <dbReference type="ARBA" id="ARBA00022840"/>
    </source>
</evidence>
<dbReference type="GO" id="GO:0070733">
    <property type="term" value="F:AMPylase activity"/>
    <property type="evidence" value="ECO:0007669"/>
    <property type="project" value="UniProtKB-EC"/>
</dbReference>
<feature type="region of interest" description="Disordered" evidence="8">
    <location>
        <begin position="327"/>
        <end position="351"/>
    </location>
</feature>
<dbReference type="OrthoDB" id="9813719at2"/>
<evidence type="ECO:0000259" key="9">
    <source>
        <dbReference type="PROSITE" id="PS51459"/>
    </source>
</evidence>
<evidence type="ECO:0000256" key="2">
    <source>
        <dbReference type="ARBA" id="ARBA00022695"/>
    </source>
</evidence>
<evidence type="ECO:0000313" key="11">
    <source>
        <dbReference type="Proteomes" id="UP000056968"/>
    </source>
</evidence>
<dbReference type="InterPro" id="IPR003812">
    <property type="entry name" value="Fido"/>
</dbReference>
<geneLocation type="plasmid" evidence="10 11">
    <name>pDE2</name>
</geneLocation>
<reference evidence="10 11" key="1">
    <citation type="submission" date="2015-11" db="EMBL/GenBank/DDBJ databases">
        <title>A Two-component Flavoprotein Monooxygenase System MeaXY Responsible for para-Hydroxylation of 2-Methyl-6-ethylaniline and 2,6-Diethylaniline in Sphingobium baderi DE-13.</title>
        <authorList>
            <person name="Cheng M."/>
            <person name="Meng Q."/>
            <person name="Yang Y."/>
            <person name="Chu C."/>
            <person name="Yan X."/>
            <person name="He J."/>
            <person name="Li S."/>
        </authorList>
    </citation>
    <scope>NUCLEOTIDE SEQUENCE [LARGE SCALE GENOMIC DNA]</scope>
    <source>
        <strain evidence="10 11">DE-13</strain>
        <plasmid evidence="11">Plasmid pDE2</plasmid>
    </source>
</reference>
<dbReference type="SUPFAM" id="SSF140931">
    <property type="entry name" value="Fic-like"/>
    <property type="match status" value="1"/>
</dbReference>
<dbReference type="GO" id="GO:0005524">
    <property type="term" value="F:ATP binding"/>
    <property type="evidence" value="ECO:0007669"/>
    <property type="project" value="UniProtKB-KW"/>
</dbReference>
<accession>A0A0S3F5Y5</accession>
<dbReference type="Proteomes" id="UP000056968">
    <property type="component" value="Plasmid pDE2"/>
</dbReference>
<keyword evidence="4" id="KW-0067">ATP-binding</keyword>
<dbReference type="Pfam" id="PF02661">
    <property type="entry name" value="Fic"/>
    <property type="match status" value="1"/>
</dbReference>
<protein>
    <recommendedName>
        <fullName evidence="5">protein adenylyltransferase</fullName>
        <ecNumber evidence="5">2.7.7.108</ecNumber>
    </recommendedName>
</protein>
<dbReference type="KEGG" id="sbd:ATN00_21315"/>
<evidence type="ECO:0000256" key="8">
    <source>
        <dbReference type="SAM" id="MobiDB-lite"/>
    </source>
</evidence>
<gene>
    <name evidence="10" type="ORF">ATN00_21315</name>
</gene>
<dbReference type="PROSITE" id="PS51459">
    <property type="entry name" value="FIDO"/>
    <property type="match status" value="1"/>
</dbReference>
<evidence type="ECO:0000256" key="5">
    <source>
        <dbReference type="ARBA" id="ARBA00034531"/>
    </source>
</evidence>
<keyword evidence="3" id="KW-0547">Nucleotide-binding</keyword>
<keyword evidence="10" id="KW-0614">Plasmid</keyword>
<keyword evidence="11" id="KW-1185">Reference proteome</keyword>
<keyword evidence="2" id="KW-0548">Nucleotidyltransferase</keyword>
<dbReference type="InterPro" id="IPR036597">
    <property type="entry name" value="Fido-like_dom_sf"/>
</dbReference>
<dbReference type="RefSeq" id="WP_017980887.1">
    <property type="nucleotide sequence ID" value="NZ_CP013266.1"/>
</dbReference>
<evidence type="ECO:0000256" key="3">
    <source>
        <dbReference type="ARBA" id="ARBA00022741"/>
    </source>
</evidence>
<proteinExistence type="predicted"/>
<comment type="catalytic activity">
    <reaction evidence="7">
        <text>L-tyrosyl-[protein] + ATP = O-(5'-adenylyl)-L-tyrosyl-[protein] + diphosphate</text>
        <dbReference type="Rhea" id="RHEA:54288"/>
        <dbReference type="Rhea" id="RHEA-COMP:10136"/>
        <dbReference type="Rhea" id="RHEA-COMP:13846"/>
        <dbReference type="ChEBI" id="CHEBI:30616"/>
        <dbReference type="ChEBI" id="CHEBI:33019"/>
        <dbReference type="ChEBI" id="CHEBI:46858"/>
        <dbReference type="ChEBI" id="CHEBI:83624"/>
        <dbReference type="EC" id="2.7.7.108"/>
    </reaction>
</comment>
<dbReference type="Gene3D" id="1.10.3290.10">
    <property type="entry name" value="Fido-like domain"/>
    <property type="match status" value="1"/>
</dbReference>
<dbReference type="AlphaFoldDB" id="A0A0S3F5Y5"/>
<dbReference type="EMBL" id="CP013266">
    <property type="protein sequence ID" value="ALR23041.1"/>
    <property type="molecule type" value="Genomic_DNA"/>
</dbReference>
<keyword evidence="1" id="KW-0808">Transferase</keyword>
<evidence type="ECO:0000313" key="10">
    <source>
        <dbReference type="EMBL" id="ALR23041.1"/>
    </source>
</evidence>
<evidence type="ECO:0000256" key="1">
    <source>
        <dbReference type="ARBA" id="ARBA00022679"/>
    </source>
</evidence>